<name>A0ABV2QAN8_9BURK</name>
<feature type="signal peptide" evidence="2">
    <location>
        <begin position="1"/>
        <end position="42"/>
    </location>
</feature>
<gene>
    <name evidence="3" type="ORF">ABIE13_003195</name>
</gene>
<keyword evidence="1" id="KW-1133">Transmembrane helix</keyword>
<evidence type="ECO:0000256" key="2">
    <source>
        <dbReference type="SAM" id="SignalP"/>
    </source>
</evidence>
<dbReference type="Gene3D" id="2.60.40.3440">
    <property type="match status" value="1"/>
</dbReference>
<dbReference type="Pfam" id="PF17963">
    <property type="entry name" value="Big_9"/>
    <property type="match status" value="1"/>
</dbReference>
<dbReference type="Proteomes" id="UP001549320">
    <property type="component" value="Unassembled WGS sequence"/>
</dbReference>
<dbReference type="EMBL" id="JBEPSH010000006">
    <property type="protein sequence ID" value="MET4578079.1"/>
    <property type="molecule type" value="Genomic_DNA"/>
</dbReference>
<feature type="chain" id="PRO_5045924886" description="Cadherin-like domain-containing protein" evidence="2">
    <location>
        <begin position="43"/>
        <end position="168"/>
    </location>
</feature>
<keyword evidence="1" id="KW-0812">Transmembrane</keyword>
<evidence type="ECO:0000313" key="4">
    <source>
        <dbReference type="Proteomes" id="UP001549320"/>
    </source>
</evidence>
<keyword evidence="2" id="KW-0732">Signal</keyword>
<comment type="caution">
    <text evidence="3">The sequence shown here is derived from an EMBL/GenBank/DDBJ whole genome shotgun (WGS) entry which is preliminary data.</text>
</comment>
<keyword evidence="4" id="KW-1185">Reference proteome</keyword>
<evidence type="ECO:0000256" key="1">
    <source>
        <dbReference type="SAM" id="Phobius"/>
    </source>
</evidence>
<evidence type="ECO:0008006" key="5">
    <source>
        <dbReference type="Google" id="ProtNLM"/>
    </source>
</evidence>
<protein>
    <recommendedName>
        <fullName evidence="5">Cadherin-like domain-containing protein</fullName>
    </recommendedName>
</protein>
<feature type="transmembrane region" description="Helical" evidence="1">
    <location>
        <begin position="137"/>
        <end position="159"/>
    </location>
</feature>
<sequence length="168" mass="17088">MTGKKPEDLSGQNPKGSFTKPLPSVLIGLGLMAAGASGSALAQAQNDTYSTPANTALSGNNVADNDLWANTFTTVLTALPSHGTVTLDPAGTFVYTPAAGYSGPDQFTYMLEDPSAGNSYATVDITVIAPPAPPAPAAVPALGPASTGLLSASLALLAMRLRRRKKDE</sequence>
<keyword evidence="1" id="KW-0472">Membrane</keyword>
<reference evidence="3 4" key="1">
    <citation type="submission" date="2024-06" db="EMBL/GenBank/DDBJ databases">
        <title>Sorghum-associated microbial communities from plants grown in Nebraska, USA.</title>
        <authorList>
            <person name="Schachtman D."/>
        </authorList>
    </citation>
    <scope>NUCLEOTIDE SEQUENCE [LARGE SCALE GENOMIC DNA]</scope>
    <source>
        <strain evidence="3 4">2709</strain>
    </source>
</reference>
<evidence type="ECO:0000313" key="3">
    <source>
        <dbReference type="EMBL" id="MET4578079.1"/>
    </source>
</evidence>
<dbReference type="RefSeq" id="WP_354445020.1">
    <property type="nucleotide sequence ID" value="NZ_JBEPSH010000006.1"/>
</dbReference>
<proteinExistence type="predicted"/>
<organism evidence="3 4">
    <name type="scientific">Ottowia thiooxydans</name>
    <dbReference type="NCBI Taxonomy" id="219182"/>
    <lineage>
        <taxon>Bacteria</taxon>
        <taxon>Pseudomonadati</taxon>
        <taxon>Pseudomonadota</taxon>
        <taxon>Betaproteobacteria</taxon>
        <taxon>Burkholderiales</taxon>
        <taxon>Comamonadaceae</taxon>
        <taxon>Ottowia</taxon>
    </lineage>
</organism>
<accession>A0ABV2QAN8</accession>